<evidence type="ECO:0000256" key="3">
    <source>
        <dbReference type="ARBA" id="ARBA00022475"/>
    </source>
</evidence>
<keyword evidence="4" id="KW-0433">Leucine-rich repeat</keyword>
<dbReference type="SUPFAM" id="SSF56112">
    <property type="entry name" value="Protein kinase-like (PK-like)"/>
    <property type="match status" value="1"/>
</dbReference>
<dbReference type="FunFam" id="3.30.200.20:FF:000964">
    <property type="entry name" value="Predicted protein"/>
    <property type="match status" value="1"/>
</dbReference>
<dbReference type="GO" id="GO:0004672">
    <property type="term" value="F:protein kinase activity"/>
    <property type="evidence" value="ECO:0007669"/>
    <property type="project" value="InterPro"/>
</dbReference>
<keyword evidence="11 16" id="KW-0067">ATP-binding</keyword>
<dbReference type="AlphaFoldDB" id="A0A7I4D131"/>
<protein>
    <recommendedName>
        <fullName evidence="18">Protein kinase domain-containing protein</fullName>
    </recommendedName>
</protein>
<evidence type="ECO:0000256" key="8">
    <source>
        <dbReference type="ARBA" id="ARBA00022737"/>
    </source>
</evidence>
<keyword evidence="20" id="KW-1185">Reference proteome</keyword>
<dbReference type="Pfam" id="PF00560">
    <property type="entry name" value="LRR_1"/>
    <property type="match status" value="1"/>
</dbReference>
<keyword evidence="13 17" id="KW-0472">Membrane</keyword>
<comment type="subcellular location">
    <subcellularLocation>
        <location evidence="1">Cell membrane</location>
        <topology evidence="1">Single-pass type I membrane protein</topology>
    </subcellularLocation>
</comment>
<dbReference type="Gene3D" id="3.80.10.10">
    <property type="entry name" value="Ribonuclease Inhibitor"/>
    <property type="match status" value="1"/>
</dbReference>
<dbReference type="InterPro" id="IPR013210">
    <property type="entry name" value="LRR_N_plant-typ"/>
</dbReference>
<evidence type="ECO:0000256" key="6">
    <source>
        <dbReference type="ARBA" id="ARBA00022692"/>
    </source>
</evidence>
<evidence type="ECO:0000256" key="16">
    <source>
        <dbReference type="PROSITE-ProRule" id="PRU10141"/>
    </source>
</evidence>
<dbReference type="GeneID" id="112296161"/>
<keyword evidence="7" id="KW-0732">Signal</keyword>
<feature type="binding site" evidence="16">
    <location>
        <position position="523"/>
    </location>
    <ligand>
        <name>ATP</name>
        <dbReference type="ChEBI" id="CHEBI:30616"/>
    </ligand>
</feature>
<dbReference type="InterPro" id="IPR032675">
    <property type="entry name" value="LRR_dom_sf"/>
</dbReference>
<dbReference type="PANTHER" id="PTHR48006">
    <property type="entry name" value="LEUCINE-RICH REPEAT-CONTAINING PROTEIN DDB_G0281931-RELATED"/>
    <property type="match status" value="1"/>
</dbReference>
<dbReference type="FunFam" id="1.10.510.10:FF:000240">
    <property type="entry name" value="Lectin-domain containing receptor kinase A4.3"/>
    <property type="match status" value="1"/>
</dbReference>
<dbReference type="GO" id="GO:0002229">
    <property type="term" value="P:defense response to oomycetes"/>
    <property type="evidence" value="ECO:0007669"/>
    <property type="project" value="UniProtKB-ARBA"/>
</dbReference>
<evidence type="ECO:0000313" key="19">
    <source>
        <dbReference type="EnsemblPlants" id="Pp3c2_23960V3.3"/>
    </source>
</evidence>
<dbReference type="RefSeq" id="XP_024404228.1">
    <property type="nucleotide sequence ID" value="XM_024548460.2"/>
</dbReference>
<keyword evidence="10" id="KW-0418">Kinase</keyword>
<dbReference type="InParanoid" id="A0A7I4D131"/>
<dbReference type="SUPFAM" id="SSF52058">
    <property type="entry name" value="L domain-like"/>
    <property type="match status" value="1"/>
</dbReference>
<evidence type="ECO:0000256" key="9">
    <source>
        <dbReference type="ARBA" id="ARBA00022741"/>
    </source>
</evidence>
<keyword evidence="6 17" id="KW-0812">Transmembrane</keyword>
<evidence type="ECO:0000256" key="4">
    <source>
        <dbReference type="ARBA" id="ARBA00022614"/>
    </source>
</evidence>
<evidence type="ECO:0000259" key="18">
    <source>
        <dbReference type="PROSITE" id="PS50011"/>
    </source>
</evidence>
<keyword evidence="14" id="KW-0675">Receptor</keyword>
<dbReference type="GO" id="GO:0005524">
    <property type="term" value="F:ATP binding"/>
    <property type="evidence" value="ECO:0007669"/>
    <property type="project" value="UniProtKB-UniRule"/>
</dbReference>
<dbReference type="PANTHER" id="PTHR48006:SF51">
    <property type="entry name" value="PROTEIN KINASE DOMAIN-CONTAINING PROTEIN"/>
    <property type="match status" value="1"/>
</dbReference>
<dbReference type="PROSITE" id="PS51450">
    <property type="entry name" value="LRR"/>
    <property type="match status" value="1"/>
</dbReference>
<feature type="domain" description="Protein kinase" evidence="18">
    <location>
        <begin position="495"/>
        <end position="768"/>
    </location>
</feature>
<keyword evidence="5" id="KW-0808">Transferase</keyword>
<evidence type="ECO:0000256" key="10">
    <source>
        <dbReference type="ARBA" id="ARBA00022777"/>
    </source>
</evidence>
<dbReference type="Proteomes" id="UP000006727">
    <property type="component" value="Chromosome 2"/>
</dbReference>
<dbReference type="GO" id="GO:0005886">
    <property type="term" value="C:plasma membrane"/>
    <property type="evidence" value="ECO:0007669"/>
    <property type="project" value="UniProtKB-SubCell"/>
</dbReference>
<dbReference type="Pfam" id="PF08263">
    <property type="entry name" value="LRRNT_2"/>
    <property type="match status" value="1"/>
</dbReference>
<dbReference type="EnsemblPlants" id="Pp3c2_23960V3.3">
    <property type="protein sequence ID" value="Pp3c2_23960V3.3"/>
    <property type="gene ID" value="Pp3c2_23960"/>
</dbReference>
<dbReference type="Gramene" id="Pp3c2_23960V3.3">
    <property type="protein sequence ID" value="Pp3c2_23960V3.3"/>
    <property type="gene ID" value="Pp3c2_23960"/>
</dbReference>
<dbReference type="CDD" id="cd14066">
    <property type="entry name" value="STKc_IRAK"/>
    <property type="match status" value="1"/>
</dbReference>
<keyword evidence="3" id="KW-1003">Cell membrane</keyword>
<keyword evidence="9 16" id="KW-0547">Nucleotide-binding</keyword>
<evidence type="ECO:0000256" key="1">
    <source>
        <dbReference type="ARBA" id="ARBA00004251"/>
    </source>
</evidence>
<dbReference type="Pfam" id="PF00069">
    <property type="entry name" value="Pkinase"/>
    <property type="match status" value="1"/>
</dbReference>
<keyword evidence="12 17" id="KW-1133">Transmembrane helix</keyword>
<evidence type="ECO:0000256" key="13">
    <source>
        <dbReference type="ARBA" id="ARBA00023136"/>
    </source>
</evidence>
<dbReference type="PROSITE" id="PS00108">
    <property type="entry name" value="PROTEIN_KINASE_ST"/>
    <property type="match status" value="1"/>
</dbReference>
<proteinExistence type="inferred from homology"/>
<dbReference type="InterPro" id="IPR011009">
    <property type="entry name" value="Kinase-like_dom_sf"/>
</dbReference>
<dbReference type="EMBL" id="ABEU02000002">
    <property type="status" value="NOT_ANNOTATED_CDS"/>
    <property type="molecule type" value="Genomic_DNA"/>
</dbReference>
<dbReference type="Gene3D" id="1.10.510.10">
    <property type="entry name" value="Transferase(Phosphotransferase) domain 1"/>
    <property type="match status" value="1"/>
</dbReference>
<reference evidence="19" key="3">
    <citation type="submission" date="2020-12" db="UniProtKB">
        <authorList>
            <consortium name="EnsemblPlants"/>
        </authorList>
    </citation>
    <scope>IDENTIFICATION</scope>
</reference>
<organism evidence="19 20">
    <name type="scientific">Physcomitrium patens</name>
    <name type="common">Spreading-leaved earth moss</name>
    <name type="synonym">Physcomitrella patens</name>
    <dbReference type="NCBI Taxonomy" id="3218"/>
    <lineage>
        <taxon>Eukaryota</taxon>
        <taxon>Viridiplantae</taxon>
        <taxon>Streptophyta</taxon>
        <taxon>Embryophyta</taxon>
        <taxon>Bryophyta</taxon>
        <taxon>Bryophytina</taxon>
        <taxon>Bryopsida</taxon>
        <taxon>Funariidae</taxon>
        <taxon>Funariales</taxon>
        <taxon>Funariaceae</taxon>
        <taxon>Physcomitrium</taxon>
    </lineage>
</organism>
<evidence type="ECO:0000256" key="7">
    <source>
        <dbReference type="ARBA" id="ARBA00022729"/>
    </source>
</evidence>
<keyword evidence="15" id="KW-0325">Glycoprotein</keyword>
<evidence type="ECO:0000256" key="11">
    <source>
        <dbReference type="ARBA" id="ARBA00022840"/>
    </source>
</evidence>
<sequence>MTFSSQPLLIGSLKLRADGGWVSSSLQLDGGGKSSKSRCPPHFCRLHFISKRLVSVVYFTATLIVWSAASIRAQTSVEQGLSLKSLAKSWNVKFSNWELNPDPCVGLWSGVTCDAATNSRILSLNLTAEGLTGPISPAIGELLYLDSLILEDNVIRDPLPLEIGKLVHLKVLNLNKNNLTSPPPDAILKCNLTHLLMAKNKIRGQLPTWIGQIVTLKILDFNTNEMWGGLPREYGNLRNLEEMQLWENDLTGFVPIEWRGLMKITFFGMGHLYITGNVPEWLFELPELRTAHFMRSQFIGPIPNLTKQLHNGIANVTDWDFSCNFLTGDYPTLFDKSLPMPNATINYYSNCFNNETDGSATINSNVNATENTPKNCSRTYNCPGFFEAKSSNFGNCAPCPPSQFVIDTTNCICGREMPSGVGASTFPAGIVVGGAIGGLAVAVFVVFLILMYRWKYEVKYPQFGRKYEGIDDPWNVPQELHRFTLNELEKATDNFSNKCCIGEGGFGTVYRGILVSGKVIAVKCASNASAQGQTEFRNELILLSRLHHRHLCPLEGFCDEDGLQILVYEFMENGDLHDNLFGRKSTSTLSAAQRREIIIGIARGLDHLHSFANPPVIHRDIKLSNVLLDHYNVAKLADFGISKVSPDLHTHVSTRPLGTMGYLDPDYFRTNQLTIASDVYAFGVVTLELVTGQRVFDMNRLEAVNLNDWVKLRFQEEGVRAILDKKLGDDYDEKMFTALTEVGLSCSITDRPDRPTMKEVLSILEPLAATYKPPKKEEHRWSTEYFKHKSLFKDNDTVARGNVEAGDSGSCSLENGRGGSTVPFDSFTTLHPR</sequence>
<dbReference type="PROSITE" id="PS00107">
    <property type="entry name" value="PROTEIN_KINASE_ATP"/>
    <property type="match status" value="1"/>
</dbReference>
<evidence type="ECO:0000256" key="15">
    <source>
        <dbReference type="ARBA" id="ARBA00023180"/>
    </source>
</evidence>
<dbReference type="SMART" id="SM00220">
    <property type="entry name" value="S_TKc"/>
    <property type="match status" value="1"/>
</dbReference>
<dbReference type="InterPro" id="IPR000719">
    <property type="entry name" value="Prot_kinase_dom"/>
</dbReference>
<comment type="similarity">
    <text evidence="2">Belongs to the protein kinase superfamily. Ser/Thr protein kinase family.</text>
</comment>
<dbReference type="InterPro" id="IPR001611">
    <property type="entry name" value="Leu-rich_rpt"/>
</dbReference>
<name>A0A7I4D131_PHYPA</name>
<reference evidence="19 20" key="2">
    <citation type="journal article" date="2018" name="Plant J.">
        <title>The Physcomitrella patens chromosome-scale assembly reveals moss genome structure and evolution.</title>
        <authorList>
            <person name="Lang D."/>
            <person name="Ullrich K.K."/>
            <person name="Murat F."/>
            <person name="Fuchs J."/>
            <person name="Jenkins J."/>
            <person name="Haas F.B."/>
            <person name="Piednoel M."/>
            <person name="Gundlach H."/>
            <person name="Van Bel M."/>
            <person name="Meyberg R."/>
            <person name="Vives C."/>
            <person name="Morata J."/>
            <person name="Symeonidi A."/>
            <person name="Hiss M."/>
            <person name="Muchero W."/>
            <person name="Kamisugi Y."/>
            <person name="Saleh O."/>
            <person name="Blanc G."/>
            <person name="Decker E.L."/>
            <person name="van Gessel N."/>
            <person name="Grimwood J."/>
            <person name="Hayes R.D."/>
            <person name="Graham S.W."/>
            <person name="Gunter L.E."/>
            <person name="McDaniel S.F."/>
            <person name="Hoernstein S.N.W."/>
            <person name="Larsson A."/>
            <person name="Li F.W."/>
            <person name="Perroud P.F."/>
            <person name="Phillips J."/>
            <person name="Ranjan P."/>
            <person name="Rokshar D.S."/>
            <person name="Rothfels C.J."/>
            <person name="Schneider L."/>
            <person name="Shu S."/>
            <person name="Stevenson D.W."/>
            <person name="Thummler F."/>
            <person name="Tillich M."/>
            <person name="Villarreal Aguilar J.C."/>
            <person name="Widiez T."/>
            <person name="Wong G.K."/>
            <person name="Wymore A."/>
            <person name="Zhang Y."/>
            <person name="Zimmer A.D."/>
            <person name="Quatrano R.S."/>
            <person name="Mayer K.F.X."/>
            <person name="Goodstein D."/>
            <person name="Casacuberta J.M."/>
            <person name="Vandepoele K."/>
            <person name="Reski R."/>
            <person name="Cuming A.C."/>
            <person name="Tuskan G.A."/>
            <person name="Maumus F."/>
            <person name="Salse J."/>
            <person name="Schmutz J."/>
            <person name="Rensing S.A."/>
        </authorList>
    </citation>
    <scope>NUCLEOTIDE SEQUENCE [LARGE SCALE GENOMIC DNA]</scope>
    <source>
        <strain evidence="19 20">cv. Gransden 2004</strain>
    </source>
</reference>
<evidence type="ECO:0000256" key="2">
    <source>
        <dbReference type="ARBA" id="ARBA00008684"/>
    </source>
</evidence>
<keyword evidence="8" id="KW-0677">Repeat</keyword>
<dbReference type="InterPro" id="IPR051824">
    <property type="entry name" value="LRR_Rcpt-Like_S/T_Kinase"/>
</dbReference>
<evidence type="ECO:0000256" key="12">
    <source>
        <dbReference type="ARBA" id="ARBA00022989"/>
    </source>
</evidence>
<dbReference type="Gene3D" id="3.30.200.20">
    <property type="entry name" value="Phosphorylase Kinase, domain 1"/>
    <property type="match status" value="1"/>
</dbReference>
<dbReference type="InterPro" id="IPR008271">
    <property type="entry name" value="Ser/Thr_kinase_AS"/>
</dbReference>
<dbReference type="InterPro" id="IPR017441">
    <property type="entry name" value="Protein_kinase_ATP_BS"/>
</dbReference>
<reference evidence="19 20" key="1">
    <citation type="journal article" date="2008" name="Science">
        <title>The Physcomitrella genome reveals evolutionary insights into the conquest of land by plants.</title>
        <authorList>
            <person name="Rensing S."/>
            <person name="Lang D."/>
            <person name="Zimmer A."/>
            <person name="Terry A."/>
            <person name="Salamov A."/>
            <person name="Shapiro H."/>
            <person name="Nishiyama T."/>
            <person name="Perroud P.-F."/>
            <person name="Lindquist E."/>
            <person name="Kamisugi Y."/>
            <person name="Tanahashi T."/>
            <person name="Sakakibara K."/>
            <person name="Fujita T."/>
            <person name="Oishi K."/>
            <person name="Shin-I T."/>
            <person name="Kuroki Y."/>
            <person name="Toyoda A."/>
            <person name="Suzuki Y."/>
            <person name="Hashimoto A."/>
            <person name="Yamaguchi K."/>
            <person name="Sugano A."/>
            <person name="Kohara Y."/>
            <person name="Fujiyama A."/>
            <person name="Anterola A."/>
            <person name="Aoki S."/>
            <person name="Ashton N."/>
            <person name="Barbazuk W.B."/>
            <person name="Barker E."/>
            <person name="Bennetzen J."/>
            <person name="Bezanilla M."/>
            <person name="Blankenship R."/>
            <person name="Cho S.H."/>
            <person name="Dutcher S."/>
            <person name="Estelle M."/>
            <person name="Fawcett J.A."/>
            <person name="Gundlach H."/>
            <person name="Hanada K."/>
            <person name="Heyl A."/>
            <person name="Hicks K.A."/>
            <person name="Hugh J."/>
            <person name="Lohr M."/>
            <person name="Mayer K."/>
            <person name="Melkozernov A."/>
            <person name="Murata T."/>
            <person name="Nelson D."/>
            <person name="Pils B."/>
            <person name="Prigge M."/>
            <person name="Reiss B."/>
            <person name="Renner T."/>
            <person name="Rombauts S."/>
            <person name="Rushton P."/>
            <person name="Sanderfoot A."/>
            <person name="Schween G."/>
            <person name="Shiu S.-H."/>
            <person name="Stueber K."/>
            <person name="Theodoulou F.L."/>
            <person name="Tu H."/>
            <person name="Van de Peer Y."/>
            <person name="Verrier P.J."/>
            <person name="Waters E."/>
            <person name="Wood A."/>
            <person name="Yang L."/>
            <person name="Cove D."/>
            <person name="Cuming A."/>
            <person name="Hasebe M."/>
            <person name="Lucas S."/>
            <person name="Mishler D.B."/>
            <person name="Reski R."/>
            <person name="Grigoriev I."/>
            <person name="Quatrano R.S."/>
            <person name="Boore J.L."/>
        </authorList>
    </citation>
    <scope>NUCLEOTIDE SEQUENCE [LARGE SCALE GENOMIC DNA]</scope>
    <source>
        <strain evidence="19 20">cv. Gransden 2004</strain>
    </source>
</reference>
<evidence type="ECO:0000256" key="5">
    <source>
        <dbReference type="ARBA" id="ARBA00022679"/>
    </source>
</evidence>
<gene>
    <name evidence="19" type="primary">LOC112296161</name>
</gene>
<feature type="transmembrane region" description="Helical" evidence="17">
    <location>
        <begin position="426"/>
        <end position="452"/>
    </location>
</feature>
<evidence type="ECO:0000256" key="14">
    <source>
        <dbReference type="ARBA" id="ARBA00023170"/>
    </source>
</evidence>
<dbReference type="PROSITE" id="PS50011">
    <property type="entry name" value="PROTEIN_KINASE_DOM"/>
    <property type="match status" value="1"/>
</dbReference>
<evidence type="ECO:0000256" key="17">
    <source>
        <dbReference type="SAM" id="Phobius"/>
    </source>
</evidence>
<evidence type="ECO:0000313" key="20">
    <source>
        <dbReference type="Proteomes" id="UP000006727"/>
    </source>
</evidence>
<accession>A0A7I4D131</accession>